<dbReference type="Proteomes" id="UP000326759">
    <property type="component" value="Unassembled WGS sequence"/>
</dbReference>
<organism evidence="7 8">
    <name type="scientific">Armadillidium nasatum</name>
    <dbReference type="NCBI Taxonomy" id="96803"/>
    <lineage>
        <taxon>Eukaryota</taxon>
        <taxon>Metazoa</taxon>
        <taxon>Ecdysozoa</taxon>
        <taxon>Arthropoda</taxon>
        <taxon>Crustacea</taxon>
        <taxon>Multicrustacea</taxon>
        <taxon>Malacostraca</taxon>
        <taxon>Eumalacostraca</taxon>
        <taxon>Peracarida</taxon>
        <taxon>Isopoda</taxon>
        <taxon>Oniscidea</taxon>
        <taxon>Crinocheta</taxon>
        <taxon>Armadillidiidae</taxon>
        <taxon>Armadillidium</taxon>
    </lineage>
</organism>
<dbReference type="InterPro" id="IPR032374">
    <property type="entry name" value="SGTA_dimer"/>
</dbReference>
<comment type="similarity">
    <text evidence="1">Belongs to the SGT family.</text>
</comment>
<accession>A0A5N5SJ93</accession>
<dbReference type="SUPFAM" id="SSF48452">
    <property type="entry name" value="TPR-like"/>
    <property type="match status" value="1"/>
</dbReference>
<feature type="repeat" description="TPR" evidence="4">
    <location>
        <begin position="130"/>
        <end position="163"/>
    </location>
</feature>
<evidence type="ECO:0000256" key="3">
    <source>
        <dbReference type="ARBA" id="ARBA00022803"/>
    </source>
</evidence>
<dbReference type="GO" id="GO:0072380">
    <property type="term" value="C:TRC complex"/>
    <property type="evidence" value="ECO:0007669"/>
    <property type="project" value="TreeGrafter"/>
</dbReference>
<reference evidence="7 8" key="1">
    <citation type="journal article" date="2019" name="PLoS Biol.">
        <title>Sex chromosomes control vertical transmission of feminizing Wolbachia symbionts in an isopod.</title>
        <authorList>
            <person name="Becking T."/>
            <person name="Chebbi M.A."/>
            <person name="Giraud I."/>
            <person name="Moumen B."/>
            <person name="Laverre T."/>
            <person name="Caubet Y."/>
            <person name="Peccoud J."/>
            <person name="Gilbert C."/>
            <person name="Cordaux R."/>
        </authorList>
    </citation>
    <scope>NUCLEOTIDE SEQUENCE [LARGE SCALE GENOMIC DNA]</scope>
    <source>
        <strain evidence="7">ANa2</strain>
        <tissue evidence="7">Whole body excluding digestive tract and cuticle</tissue>
    </source>
</reference>
<feature type="repeat" description="TPR" evidence="4">
    <location>
        <begin position="96"/>
        <end position="129"/>
    </location>
</feature>
<gene>
    <name evidence="7" type="primary">SGTA</name>
    <name evidence="7" type="ORF">Anas_09323</name>
</gene>
<evidence type="ECO:0000256" key="4">
    <source>
        <dbReference type="PROSITE-ProRule" id="PRU00339"/>
    </source>
</evidence>
<proteinExistence type="inferred from homology"/>
<evidence type="ECO:0000256" key="5">
    <source>
        <dbReference type="SAM" id="MobiDB-lite"/>
    </source>
</evidence>
<dbReference type="PROSITE" id="PS50293">
    <property type="entry name" value="TPR_REGION"/>
    <property type="match status" value="1"/>
</dbReference>
<dbReference type="Gene3D" id="1.25.40.10">
    <property type="entry name" value="Tetratricopeptide repeat domain"/>
    <property type="match status" value="1"/>
</dbReference>
<evidence type="ECO:0000256" key="1">
    <source>
        <dbReference type="ARBA" id="ARBA00008175"/>
    </source>
</evidence>
<protein>
    <submittedName>
        <fullName evidence="7">Small glutamine-rich tetratricopeptide repeat-containing protein alpha</fullName>
    </submittedName>
</protein>
<evidence type="ECO:0000313" key="7">
    <source>
        <dbReference type="EMBL" id="KAB7494037.1"/>
    </source>
</evidence>
<dbReference type="SMART" id="SM00028">
    <property type="entry name" value="TPR"/>
    <property type="match status" value="3"/>
</dbReference>
<feature type="compositionally biased region" description="Polar residues" evidence="5">
    <location>
        <begin position="357"/>
        <end position="376"/>
    </location>
</feature>
<feature type="repeat" description="TPR" evidence="4">
    <location>
        <begin position="164"/>
        <end position="197"/>
    </location>
</feature>
<dbReference type="EMBL" id="SEYY01024562">
    <property type="protein sequence ID" value="KAB7494037.1"/>
    <property type="molecule type" value="Genomic_DNA"/>
</dbReference>
<dbReference type="AlphaFoldDB" id="A0A5N5SJ93"/>
<dbReference type="Pfam" id="PF16546">
    <property type="entry name" value="SGTA_dimer"/>
    <property type="match status" value="1"/>
</dbReference>
<dbReference type="GO" id="GO:0016020">
    <property type="term" value="C:membrane"/>
    <property type="evidence" value="ECO:0007669"/>
    <property type="project" value="TreeGrafter"/>
</dbReference>
<dbReference type="PANTHER" id="PTHR45831">
    <property type="entry name" value="LD24721P"/>
    <property type="match status" value="1"/>
</dbReference>
<keyword evidence="2" id="KW-0677">Repeat</keyword>
<keyword evidence="3 4" id="KW-0802">TPR repeat</keyword>
<feature type="region of interest" description="Disordered" evidence="5">
    <location>
        <begin position="295"/>
        <end position="389"/>
    </location>
</feature>
<evidence type="ECO:0000256" key="2">
    <source>
        <dbReference type="ARBA" id="ARBA00022737"/>
    </source>
</evidence>
<feature type="region of interest" description="Disordered" evidence="5">
    <location>
        <begin position="81"/>
        <end position="102"/>
    </location>
</feature>
<feature type="domain" description="SGTA homodimerisation" evidence="6">
    <location>
        <begin position="8"/>
        <end position="69"/>
    </location>
</feature>
<evidence type="ECO:0000313" key="8">
    <source>
        <dbReference type="Proteomes" id="UP000326759"/>
    </source>
</evidence>
<dbReference type="InterPro" id="IPR011990">
    <property type="entry name" value="TPR-like_helical_dom_sf"/>
</dbReference>
<evidence type="ECO:0000259" key="6">
    <source>
        <dbReference type="Pfam" id="PF16546"/>
    </source>
</evidence>
<dbReference type="GO" id="GO:0006620">
    <property type="term" value="P:post-translational protein targeting to endoplasmic reticulum membrane"/>
    <property type="evidence" value="ECO:0007669"/>
    <property type="project" value="TreeGrafter"/>
</dbReference>
<dbReference type="PROSITE" id="PS50005">
    <property type="entry name" value="TPR"/>
    <property type="match status" value="3"/>
</dbReference>
<dbReference type="GO" id="GO:0060090">
    <property type="term" value="F:molecular adaptor activity"/>
    <property type="evidence" value="ECO:0007669"/>
    <property type="project" value="TreeGrafter"/>
</dbReference>
<dbReference type="PANTHER" id="PTHR45831:SF2">
    <property type="entry name" value="LD24721P"/>
    <property type="match status" value="1"/>
</dbReference>
<keyword evidence="8" id="KW-1185">Reference proteome</keyword>
<dbReference type="InterPro" id="IPR047150">
    <property type="entry name" value="SGT"/>
</dbReference>
<dbReference type="Gene3D" id="1.20.5.420">
    <property type="entry name" value="Immunoglobulin FC, subunit C"/>
    <property type="match status" value="1"/>
</dbReference>
<sequence>MDSTVVARLVYSMIQFLKSQLETTGASSLLSEEGAESVEVAVQCLETAYGISQESSHLASSRPLYDIFREATKDEVTRGIYPNLNAEPTPEDKEEAERLKNDGNQQMREERYDKALELYTKAIAKDSLNSVYYCNRAAAHSKLNNHLEAIEDCRRALQIEPNYGKAYGRMGLAYSALDKAMEAKDCYQKALELEPDNESYRGNLQIAESKLRSQSQTTSSTVPPNPFAAFTSGGAGLQLGPFGNFPGLSSGGGGLPDLQTLINNPALMNMATQLMSDPTMQNVVSNIFSNFGVPAPQRPSSGGGINSNSSGGSAVESENTTPSDAVPPQQGMEAIIHAGRQFAEQMQSQYPDLVDQLRSQMNNRTGGSGPNQNGEGDQQDPPQPPPPQS</sequence>
<dbReference type="Pfam" id="PF00515">
    <property type="entry name" value="TPR_1"/>
    <property type="match status" value="2"/>
</dbReference>
<dbReference type="InterPro" id="IPR019734">
    <property type="entry name" value="TPR_rpt"/>
</dbReference>
<name>A0A5N5SJ93_9CRUS</name>
<dbReference type="OrthoDB" id="2335338at2759"/>
<comment type="caution">
    <text evidence="7">The sequence shown here is derived from an EMBL/GenBank/DDBJ whole genome shotgun (WGS) entry which is preliminary data.</text>
</comment>